<comment type="caution">
    <text evidence="2">The sequence shown here is derived from an EMBL/GenBank/DDBJ whole genome shotgun (WGS) entry which is preliminary data.</text>
</comment>
<evidence type="ECO:0000313" key="3">
    <source>
        <dbReference type="Proteomes" id="UP001648503"/>
    </source>
</evidence>
<accession>A0ABQ8FK70</accession>
<gene>
    <name evidence="2" type="ORF">BASA50_002881</name>
</gene>
<feature type="region of interest" description="Disordered" evidence="1">
    <location>
        <begin position="85"/>
        <end position="113"/>
    </location>
</feature>
<keyword evidence="3" id="KW-1185">Reference proteome</keyword>
<evidence type="ECO:0000256" key="1">
    <source>
        <dbReference type="SAM" id="MobiDB-lite"/>
    </source>
</evidence>
<organism evidence="2 3">
    <name type="scientific">Batrachochytrium salamandrivorans</name>
    <dbReference type="NCBI Taxonomy" id="1357716"/>
    <lineage>
        <taxon>Eukaryota</taxon>
        <taxon>Fungi</taxon>
        <taxon>Fungi incertae sedis</taxon>
        <taxon>Chytridiomycota</taxon>
        <taxon>Chytridiomycota incertae sedis</taxon>
        <taxon>Chytridiomycetes</taxon>
        <taxon>Rhizophydiales</taxon>
        <taxon>Rhizophydiales incertae sedis</taxon>
        <taxon>Batrachochytrium</taxon>
    </lineage>
</organism>
<sequence length="113" mass="12991">MRIRNKWDPDSDDYYFKIGDMVKLKNHTKNKFEFDWKGPYHIVDVGYPGTYWIMEPSGRRFDSTVSELDLAPWLQATESTLAFYDGTSRDDRGHPPEEGGSVITPVPNTISTS</sequence>
<dbReference type="EMBL" id="JAFCIX010000062">
    <property type="protein sequence ID" value="KAH6599684.1"/>
    <property type="molecule type" value="Genomic_DNA"/>
</dbReference>
<protein>
    <submittedName>
        <fullName evidence="2">Uncharacterized protein</fullName>
    </submittedName>
</protein>
<proteinExistence type="predicted"/>
<dbReference type="Proteomes" id="UP001648503">
    <property type="component" value="Unassembled WGS sequence"/>
</dbReference>
<reference evidence="2 3" key="1">
    <citation type="submission" date="2021-02" db="EMBL/GenBank/DDBJ databases">
        <title>Variation within the Batrachochytrium salamandrivorans European outbreak.</title>
        <authorList>
            <person name="Kelly M."/>
            <person name="Pasmans F."/>
            <person name="Shea T.P."/>
            <person name="Munoz J.F."/>
            <person name="Carranza S."/>
            <person name="Cuomo C.A."/>
            <person name="Martel A."/>
        </authorList>
    </citation>
    <scope>NUCLEOTIDE SEQUENCE [LARGE SCALE GENOMIC DNA]</scope>
    <source>
        <strain evidence="2 3">AMFP18/2</strain>
    </source>
</reference>
<evidence type="ECO:0000313" key="2">
    <source>
        <dbReference type="EMBL" id="KAH6599684.1"/>
    </source>
</evidence>
<name>A0ABQ8FK70_9FUNG</name>
<feature type="compositionally biased region" description="Basic and acidic residues" evidence="1">
    <location>
        <begin position="87"/>
        <end position="97"/>
    </location>
</feature>